<reference evidence="2" key="1">
    <citation type="submission" date="2017-05" db="EMBL/GenBank/DDBJ databases">
        <authorList>
            <person name="Lin X.B."/>
            <person name="Stothard P."/>
            <person name="Tasseva G."/>
            <person name="Walter J."/>
        </authorList>
    </citation>
    <scope>NUCLEOTIDE SEQUENCE [LARGE SCALE GENOMIC DNA]</scope>
    <source>
        <strain evidence="2">114h</strain>
    </source>
</reference>
<dbReference type="AlphaFoldDB" id="A0A256SUS0"/>
<evidence type="ECO:0000313" key="2">
    <source>
        <dbReference type="Proteomes" id="UP000215747"/>
    </source>
</evidence>
<proteinExistence type="predicted"/>
<dbReference type="Proteomes" id="UP000215747">
    <property type="component" value="Unassembled WGS sequence"/>
</dbReference>
<name>A0A256SUS0_LIMRT</name>
<gene>
    <name evidence="1" type="ORF">CBF96_02605</name>
</gene>
<sequence>MIKYDGNVVYSESDGGIKANTRLMFNEAQVVAIKAIIGDEFKQQADFGVVYVVKDMELDDYGKLESIRVFEKLHDAQRYVVDHPRAVIMPRKVIKHEEAKEKK</sequence>
<evidence type="ECO:0000313" key="1">
    <source>
        <dbReference type="EMBL" id="OYS70329.1"/>
    </source>
</evidence>
<accession>A0A256SUS0</accession>
<organism evidence="1 2">
    <name type="scientific">Limosilactobacillus reuteri</name>
    <name type="common">Lactobacillus reuteri</name>
    <dbReference type="NCBI Taxonomy" id="1598"/>
    <lineage>
        <taxon>Bacteria</taxon>
        <taxon>Bacillati</taxon>
        <taxon>Bacillota</taxon>
        <taxon>Bacilli</taxon>
        <taxon>Lactobacillales</taxon>
        <taxon>Lactobacillaceae</taxon>
        <taxon>Limosilactobacillus</taxon>
    </lineage>
</organism>
<comment type="caution">
    <text evidence="1">The sequence shown here is derived from an EMBL/GenBank/DDBJ whole genome shotgun (WGS) entry which is preliminary data.</text>
</comment>
<protein>
    <submittedName>
        <fullName evidence="1">Uncharacterized protein</fullName>
    </submittedName>
</protein>
<dbReference type="RefSeq" id="WP_094536746.1">
    <property type="nucleotide sequence ID" value="NZ_NGPL01000017.1"/>
</dbReference>
<dbReference type="EMBL" id="NGPL01000017">
    <property type="protein sequence ID" value="OYS70329.1"/>
    <property type="molecule type" value="Genomic_DNA"/>
</dbReference>
<reference evidence="1 2" key="2">
    <citation type="submission" date="2017-09" db="EMBL/GenBank/DDBJ databases">
        <title>Tripartite evolution among Lactobacillus johnsonii, Lactobacillus taiwanensis, Lactobacillus reuteri and their rodent host.</title>
        <authorList>
            <person name="Wang T."/>
            <person name="Knowles S."/>
            <person name="Cheng C."/>
        </authorList>
    </citation>
    <scope>NUCLEOTIDE SEQUENCE [LARGE SCALE GENOMIC DNA]</scope>
    <source>
        <strain evidence="1 2">114h</strain>
    </source>
</reference>